<organism evidence="2 3">
    <name type="scientific">Eumeta variegata</name>
    <name type="common">Bagworm moth</name>
    <name type="synonym">Eumeta japonica</name>
    <dbReference type="NCBI Taxonomy" id="151549"/>
    <lineage>
        <taxon>Eukaryota</taxon>
        <taxon>Metazoa</taxon>
        <taxon>Ecdysozoa</taxon>
        <taxon>Arthropoda</taxon>
        <taxon>Hexapoda</taxon>
        <taxon>Insecta</taxon>
        <taxon>Pterygota</taxon>
        <taxon>Neoptera</taxon>
        <taxon>Endopterygota</taxon>
        <taxon>Lepidoptera</taxon>
        <taxon>Glossata</taxon>
        <taxon>Ditrysia</taxon>
        <taxon>Tineoidea</taxon>
        <taxon>Psychidae</taxon>
        <taxon>Oiketicinae</taxon>
        <taxon>Eumeta</taxon>
    </lineage>
</organism>
<dbReference type="AlphaFoldDB" id="A0A4C1WJR2"/>
<sequence length="164" mass="18553">MVRLMIMMMQIAVVVQDPDSGRLLPLIATLTEQKQQLEACKKKDKLESRLASELQHYEQLRKRAAEASARRAELRRVCARLEQPSLTAGDSSRLSLARETYEVGKRLTGVRWDFTAGEDRVKGYVQNESRRLLRPFDVAPPAQDAIWDVMAELAHPGWAALLPA</sequence>
<name>A0A4C1WJR2_EUMVA</name>
<proteinExistence type="predicted"/>
<dbReference type="OrthoDB" id="6349744at2759"/>
<accession>A0A4C1WJR2</accession>
<feature type="coiled-coil region" evidence="1">
    <location>
        <begin position="43"/>
        <end position="77"/>
    </location>
</feature>
<comment type="caution">
    <text evidence="2">The sequence shown here is derived from an EMBL/GenBank/DDBJ whole genome shotgun (WGS) entry which is preliminary data.</text>
</comment>
<dbReference type="EMBL" id="BGZK01000582">
    <property type="protein sequence ID" value="GBP51491.1"/>
    <property type="molecule type" value="Genomic_DNA"/>
</dbReference>
<evidence type="ECO:0000313" key="3">
    <source>
        <dbReference type="Proteomes" id="UP000299102"/>
    </source>
</evidence>
<dbReference type="Proteomes" id="UP000299102">
    <property type="component" value="Unassembled WGS sequence"/>
</dbReference>
<keyword evidence="1" id="KW-0175">Coiled coil</keyword>
<evidence type="ECO:0000256" key="1">
    <source>
        <dbReference type="SAM" id="Coils"/>
    </source>
</evidence>
<evidence type="ECO:0000313" key="2">
    <source>
        <dbReference type="EMBL" id="GBP51491.1"/>
    </source>
</evidence>
<keyword evidence="3" id="KW-1185">Reference proteome</keyword>
<protein>
    <recommendedName>
        <fullName evidence="4">Kinetochore protein Spc24</fullName>
    </recommendedName>
</protein>
<evidence type="ECO:0008006" key="4">
    <source>
        <dbReference type="Google" id="ProtNLM"/>
    </source>
</evidence>
<reference evidence="2 3" key="1">
    <citation type="journal article" date="2019" name="Commun. Biol.">
        <title>The bagworm genome reveals a unique fibroin gene that provides high tensile strength.</title>
        <authorList>
            <person name="Kono N."/>
            <person name="Nakamura H."/>
            <person name="Ohtoshi R."/>
            <person name="Tomita M."/>
            <person name="Numata K."/>
            <person name="Arakawa K."/>
        </authorList>
    </citation>
    <scope>NUCLEOTIDE SEQUENCE [LARGE SCALE GENOMIC DNA]</scope>
</reference>
<gene>
    <name evidence="2" type="ORF">EVAR_44466_1</name>
</gene>